<dbReference type="PaxDb" id="2903-EOD10835"/>
<dbReference type="eggNOG" id="KOG1098">
    <property type="taxonomic scope" value="Eukaryota"/>
</dbReference>
<dbReference type="HAMAP" id="MF_01547">
    <property type="entry name" value="RNA_methyltr_E"/>
    <property type="match status" value="1"/>
</dbReference>
<proteinExistence type="inferred from homology"/>
<dbReference type="InterPro" id="IPR015507">
    <property type="entry name" value="rRNA-MeTfrase_E"/>
</dbReference>
<sequence length="262" mass="28206">MGGSAASKKGTVAKKRLDKFYYLAKERGYRSRAAFKLLQLDKKYEFLGTATGVVDLCAAPGSWMQVARQFMPKDALCIGIDRAPIKPIPKCVVLQEDITTQKCRAAVKRELKAHGGSGAAINVVLHDGAPNVGTSWLQDAFGQNELTLLALKLAVDVLAPGGTFVTKMFRSADYQSLMWVFGQLFGKVEATKPQASRNESAEEELELFSLARVRGDGSIAALTEGAAPDEADGPKSKKQQREARLDAIRNADEPAAGCCARG</sequence>
<dbReference type="Pfam" id="PF01728">
    <property type="entry name" value="FtsJ"/>
    <property type="match status" value="1"/>
</dbReference>
<dbReference type="Proteomes" id="UP000013827">
    <property type="component" value="Unassembled WGS sequence"/>
</dbReference>
<evidence type="ECO:0000256" key="3">
    <source>
        <dbReference type="ARBA" id="ARBA00022552"/>
    </source>
</evidence>
<protein>
    <recommendedName>
        <fullName evidence="9">Ribosomal RNA methyltransferase FtsJ domain-containing protein</fullName>
    </recommendedName>
</protein>
<dbReference type="InterPro" id="IPR050082">
    <property type="entry name" value="RNA_methyltr_RlmE"/>
</dbReference>
<dbReference type="GO" id="GO:0008650">
    <property type="term" value="F:rRNA (uridine-2'-O-)-methyltransferase activity"/>
    <property type="evidence" value="ECO:0007669"/>
    <property type="project" value="TreeGrafter"/>
</dbReference>
<dbReference type="SUPFAM" id="SSF53335">
    <property type="entry name" value="S-adenosyl-L-methionine-dependent methyltransferases"/>
    <property type="match status" value="1"/>
</dbReference>
<reference evidence="11" key="1">
    <citation type="journal article" date="2013" name="Nature">
        <title>Pan genome of the phytoplankton Emiliania underpins its global distribution.</title>
        <authorList>
            <person name="Read B.A."/>
            <person name="Kegel J."/>
            <person name="Klute M.J."/>
            <person name="Kuo A."/>
            <person name="Lefebvre S.C."/>
            <person name="Maumus F."/>
            <person name="Mayer C."/>
            <person name="Miller J."/>
            <person name="Monier A."/>
            <person name="Salamov A."/>
            <person name="Young J."/>
            <person name="Aguilar M."/>
            <person name="Claverie J.M."/>
            <person name="Frickenhaus S."/>
            <person name="Gonzalez K."/>
            <person name="Herman E.K."/>
            <person name="Lin Y.C."/>
            <person name="Napier J."/>
            <person name="Ogata H."/>
            <person name="Sarno A.F."/>
            <person name="Shmutz J."/>
            <person name="Schroeder D."/>
            <person name="de Vargas C."/>
            <person name="Verret F."/>
            <person name="von Dassow P."/>
            <person name="Valentin K."/>
            <person name="Van de Peer Y."/>
            <person name="Wheeler G."/>
            <person name="Dacks J.B."/>
            <person name="Delwiche C.F."/>
            <person name="Dyhrman S.T."/>
            <person name="Glockner G."/>
            <person name="John U."/>
            <person name="Richards T."/>
            <person name="Worden A.Z."/>
            <person name="Zhang X."/>
            <person name="Grigoriev I.V."/>
            <person name="Allen A.E."/>
            <person name="Bidle K."/>
            <person name="Borodovsky M."/>
            <person name="Bowler C."/>
            <person name="Brownlee C."/>
            <person name="Cock J.M."/>
            <person name="Elias M."/>
            <person name="Gladyshev V.N."/>
            <person name="Groth M."/>
            <person name="Guda C."/>
            <person name="Hadaegh A."/>
            <person name="Iglesias-Rodriguez M.D."/>
            <person name="Jenkins J."/>
            <person name="Jones B.M."/>
            <person name="Lawson T."/>
            <person name="Leese F."/>
            <person name="Lindquist E."/>
            <person name="Lobanov A."/>
            <person name="Lomsadze A."/>
            <person name="Malik S.B."/>
            <person name="Marsh M.E."/>
            <person name="Mackinder L."/>
            <person name="Mock T."/>
            <person name="Mueller-Roeber B."/>
            <person name="Pagarete A."/>
            <person name="Parker M."/>
            <person name="Probert I."/>
            <person name="Quesneville H."/>
            <person name="Raines C."/>
            <person name="Rensing S.A."/>
            <person name="Riano-Pachon D.M."/>
            <person name="Richier S."/>
            <person name="Rokitta S."/>
            <person name="Shiraiwa Y."/>
            <person name="Soanes D.M."/>
            <person name="van der Giezen M."/>
            <person name="Wahlund T.M."/>
            <person name="Williams B."/>
            <person name="Wilson W."/>
            <person name="Wolfe G."/>
            <person name="Wurch L.L."/>
        </authorList>
    </citation>
    <scope>NUCLEOTIDE SEQUENCE</scope>
</reference>
<dbReference type="GO" id="GO:0005730">
    <property type="term" value="C:nucleolus"/>
    <property type="evidence" value="ECO:0007669"/>
    <property type="project" value="UniProtKB-SubCell"/>
</dbReference>
<dbReference type="KEGG" id="ehx:EMIHUDRAFT_248187"/>
<evidence type="ECO:0000259" key="9">
    <source>
        <dbReference type="Pfam" id="PF01728"/>
    </source>
</evidence>
<feature type="region of interest" description="Disordered" evidence="8">
    <location>
        <begin position="221"/>
        <end position="262"/>
    </location>
</feature>
<dbReference type="GO" id="GO:0030687">
    <property type="term" value="C:preribosome, large subunit precursor"/>
    <property type="evidence" value="ECO:0007669"/>
    <property type="project" value="TreeGrafter"/>
</dbReference>
<evidence type="ECO:0000256" key="2">
    <source>
        <dbReference type="ARBA" id="ARBA00022517"/>
    </source>
</evidence>
<dbReference type="FunFam" id="3.40.50.150:FF:000004">
    <property type="entry name" value="AdoMet-dependent rRNA methyltransferase SPB1"/>
    <property type="match status" value="1"/>
</dbReference>
<evidence type="ECO:0000256" key="4">
    <source>
        <dbReference type="ARBA" id="ARBA00022603"/>
    </source>
</evidence>
<evidence type="ECO:0000256" key="1">
    <source>
        <dbReference type="ARBA" id="ARBA00004604"/>
    </source>
</evidence>
<dbReference type="InterPro" id="IPR002877">
    <property type="entry name" value="RNA_MeTrfase_FtsJ_dom"/>
</dbReference>
<reference evidence="10" key="2">
    <citation type="submission" date="2024-10" db="UniProtKB">
        <authorList>
            <consortium name="EnsemblProtists"/>
        </authorList>
    </citation>
    <scope>IDENTIFICATION</scope>
</reference>
<evidence type="ECO:0000256" key="6">
    <source>
        <dbReference type="ARBA" id="ARBA00022691"/>
    </source>
</evidence>
<dbReference type="RefSeq" id="XP_005763264.1">
    <property type="nucleotide sequence ID" value="XM_005763207.1"/>
</dbReference>
<dbReference type="GO" id="GO:0016435">
    <property type="term" value="F:rRNA (guanine) methyltransferase activity"/>
    <property type="evidence" value="ECO:0007669"/>
    <property type="project" value="TreeGrafter"/>
</dbReference>
<evidence type="ECO:0000256" key="7">
    <source>
        <dbReference type="ARBA" id="ARBA00023242"/>
    </source>
</evidence>
<comment type="subcellular location">
    <subcellularLocation>
        <location evidence="1">Nucleus</location>
        <location evidence="1">Nucleolus</location>
    </subcellularLocation>
</comment>
<evidence type="ECO:0000313" key="10">
    <source>
        <dbReference type="EnsemblProtists" id="EOD10835"/>
    </source>
</evidence>
<keyword evidence="3" id="KW-0698">rRNA processing</keyword>
<organism evidence="10 11">
    <name type="scientific">Emiliania huxleyi (strain CCMP1516)</name>
    <dbReference type="NCBI Taxonomy" id="280463"/>
    <lineage>
        <taxon>Eukaryota</taxon>
        <taxon>Haptista</taxon>
        <taxon>Haptophyta</taxon>
        <taxon>Prymnesiophyceae</taxon>
        <taxon>Isochrysidales</taxon>
        <taxon>Noelaerhabdaceae</taxon>
        <taxon>Emiliania</taxon>
    </lineage>
</organism>
<dbReference type="PANTHER" id="PTHR10920:SF13">
    <property type="entry name" value="PRE-RRNA 2'-O-RIBOSE RNA METHYLTRANSFERASE FTSJ3"/>
    <property type="match status" value="1"/>
</dbReference>
<dbReference type="HOGENOM" id="CLU_009422_5_1_1"/>
<feature type="compositionally biased region" description="Basic and acidic residues" evidence="8">
    <location>
        <begin position="232"/>
        <end position="252"/>
    </location>
</feature>
<dbReference type="Gene3D" id="3.40.50.150">
    <property type="entry name" value="Vaccinia Virus protein VP39"/>
    <property type="match status" value="1"/>
</dbReference>
<feature type="domain" description="Ribosomal RNA methyltransferase FtsJ" evidence="9">
    <location>
        <begin position="29"/>
        <end position="203"/>
    </location>
</feature>
<dbReference type="EnsemblProtists" id="EOD10835">
    <property type="protein sequence ID" value="EOD10835"/>
    <property type="gene ID" value="EMIHUDRAFT_248187"/>
</dbReference>
<name>A0A0D3IHV0_EMIH1</name>
<accession>A0A0D3IHV0</accession>
<dbReference type="GO" id="GO:0000463">
    <property type="term" value="P:maturation of LSU-rRNA from tricistronic rRNA transcript (SSU-rRNA, 5.8S rRNA, LSU-rRNA)"/>
    <property type="evidence" value="ECO:0007669"/>
    <property type="project" value="TreeGrafter"/>
</dbReference>
<keyword evidence="4" id="KW-0489">Methyltransferase</keyword>
<keyword evidence="5" id="KW-0808">Transferase</keyword>
<dbReference type="AlphaFoldDB" id="A0A0D3IHV0"/>
<dbReference type="PANTHER" id="PTHR10920">
    <property type="entry name" value="RIBOSOMAL RNA METHYLTRANSFERASE"/>
    <property type="match status" value="1"/>
</dbReference>
<dbReference type="GeneID" id="17256981"/>
<dbReference type="STRING" id="2903.R1D8P8"/>
<evidence type="ECO:0000313" key="11">
    <source>
        <dbReference type="Proteomes" id="UP000013827"/>
    </source>
</evidence>
<evidence type="ECO:0000256" key="5">
    <source>
        <dbReference type="ARBA" id="ARBA00022679"/>
    </source>
</evidence>
<keyword evidence="7" id="KW-0539">Nucleus</keyword>
<keyword evidence="2" id="KW-0690">Ribosome biogenesis</keyword>
<dbReference type="InterPro" id="IPR029063">
    <property type="entry name" value="SAM-dependent_MTases_sf"/>
</dbReference>
<evidence type="ECO:0000256" key="8">
    <source>
        <dbReference type="SAM" id="MobiDB-lite"/>
    </source>
</evidence>
<dbReference type="GO" id="GO:0000466">
    <property type="term" value="P:maturation of 5.8S rRNA from tricistronic rRNA transcript (SSU-rRNA, 5.8S rRNA, LSU-rRNA)"/>
    <property type="evidence" value="ECO:0007669"/>
    <property type="project" value="TreeGrafter"/>
</dbReference>
<keyword evidence="11" id="KW-1185">Reference proteome</keyword>
<dbReference type="OMA" id="KCACEHL"/>
<keyword evidence="6" id="KW-0949">S-adenosyl-L-methionine</keyword>